<sequence>MKITPLLAPFFKRIERYKTSDTIQISANKLGYLKFIIEEEERRIEIQWKDRLEVLRYVDEDEEHPTKEEGEDDDDDVEMMRQMIIKLKLRYWNIGSKLLNISSDIMTLIVHKQGCFLHCFLDSDNTCDISLYLNKISSVEI</sequence>
<evidence type="ECO:0000313" key="1">
    <source>
        <dbReference type="EMBL" id="GMF08122.1"/>
    </source>
</evidence>
<protein>
    <submittedName>
        <fullName evidence="1">Unnamed protein product</fullName>
    </submittedName>
</protein>
<dbReference type="EMBL" id="BSXS01016697">
    <property type="protein sequence ID" value="GMF08122.1"/>
    <property type="molecule type" value="Genomic_DNA"/>
</dbReference>
<comment type="caution">
    <text evidence="1">The sequence shown here is derived from an EMBL/GenBank/DDBJ whole genome shotgun (WGS) entry which is preliminary data.</text>
</comment>
<evidence type="ECO:0000313" key="2">
    <source>
        <dbReference type="Proteomes" id="UP001165064"/>
    </source>
</evidence>
<reference evidence="1" key="1">
    <citation type="submission" date="2023-04" db="EMBL/GenBank/DDBJ databases">
        <title>Ambrosiozyma monospora NBRC 10751.</title>
        <authorList>
            <person name="Ichikawa N."/>
            <person name="Sato H."/>
            <person name="Tonouchi N."/>
        </authorList>
    </citation>
    <scope>NUCLEOTIDE SEQUENCE</scope>
    <source>
        <strain evidence="1">NBRC 10751</strain>
    </source>
</reference>
<accession>A0ACB5UCZ3</accession>
<gene>
    <name evidence="1" type="ORF">Amon02_001316600</name>
</gene>
<keyword evidence="2" id="KW-1185">Reference proteome</keyword>
<organism evidence="1 2">
    <name type="scientific">Ambrosiozyma monospora</name>
    <name type="common">Yeast</name>
    <name type="synonym">Endomycopsis monosporus</name>
    <dbReference type="NCBI Taxonomy" id="43982"/>
    <lineage>
        <taxon>Eukaryota</taxon>
        <taxon>Fungi</taxon>
        <taxon>Dikarya</taxon>
        <taxon>Ascomycota</taxon>
        <taxon>Saccharomycotina</taxon>
        <taxon>Pichiomycetes</taxon>
        <taxon>Pichiales</taxon>
        <taxon>Pichiaceae</taxon>
        <taxon>Ambrosiozyma</taxon>
    </lineage>
</organism>
<proteinExistence type="predicted"/>
<dbReference type="Proteomes" id="UP001165064">
    <property type="component" value="Unassembled WGS sequence"/>
</dbReference>
<name>A0ACB5UCZ3_AMBMO</name>